<reference evidence="1 2" key="1">
    <citation type="submission" date="2024-04" db="EMBL/GenBank/DDBJ databases">
        <title>Genome assembly C_amara_ONT_v2.</title>
        <authorList>
            <person name="Yant L."/>
            <person name="Moore C."/>
            <person name="Slenker M."/>
        </authorList>
    </citation>
    <scope>NUCLEOTIDE SEQUENCE [LARGE SCALE GENOMIC DNA]</scope>
    <source>
        <tissue evidence="1">Leaf</tissue>
    </source>
</reference>
<dbReference type="EMBL" id="JBANAX010000111">
    <property type="protein sequence ID" value="KAL1221953.1"/>
    <property type="molecule type" value="Genomic_DNA"/>
</dbReference>
<evidence type="ECO:0000313" key="2">
    <source>
        <dbReference type="Proteomes" id="UP001558713"/>
    </source>
</evidence>
<sequence length="108" mass="12646">MDKKGIDNGVADHLSRIRIEDGIPIDYSVPQEQLMVVGVWSDCRGSRTSVEHFVALSEGFPWYADMVNYKATGKDLDDLDPYRKKKFFKDSYHYFLDEPFLYKRRVDC</sequence>
<evidence type="ECO:0000313" key="1">
    <source>
        <dbReference type="EMBL" id="KAL1221953.1"/>
    </source>
</evidence>
<protein>
    <submittedName>
        <fullName evidence="1">Uncharacterized protein</fullName>
    </submittedName>
</protein>
<dbReference type="Proteomes" id="UP001558713">
    <property type="component" value="Unassembled WGS sequence"/>
</dbReference>
<proteinExistence type="predicted"/>
<comment type="caution">
    <text evidence="1">The sequence shown here is derived from an EMBL/GenBank/DDBJ whole genome shotgun (WGS) entry which is preliminary data.</text>
</comment>
<gene>
    <name evidence="1" type="ORF">V5N11_004255</name>
</gene>
<dbReference type="AlphaFoldDB" id="A0ABD1BXN2"/>
<accession>A0ABD1BXN2</accession>
<organism evidence="1 2">
    <name type="scientific">Cardamine amara subsp. amara</name>
    <dbReference type="NCBI Taxonomy" id="228776"/>
    <lineage>
        <taxon>Eukaryota</taxon>
        <taxon>Viridiplantae</taxon>
        <taxon>Streptophyta</taxon>
        <taxon>Embryophyta</taxon>
        <taxon>Tracheophyta</taxon>
        <taxon>Spermatophyta</taxon>
        <taxon>Magnoliopsida</taxon>
        <taxon>eudicotyledons</taxon>
        <taxon>Gunneridae</taxon>
        <taxon>Pentapetalae</taxon>
        <taxon>rosids</taxon>
        <taxon>malvids</taxon>
        <taxon>Brassicales</taxon>
        <taxon>Brassicaceae</taxon>
        <taxon>Cardamineae</taxon>
        <taxon>Cardamine</taxon>
    </lineage>
</organism>
<name>A0ABD1BXN2_CARAN</name>
<keyword evidence="2" id="KW-1185">Reference proteome</keyword>